<evidence type="ECO:0000256" key="5">
    <source>
        <dbReference type="ARBA" id="ARBA00022679"/>
    </source>
</evidence>
<evidence type="ECO:0000256" key="11">
    <source>
        <dbReference type="ARBA" id="ARBA00023012"/>
    </source>
</evidence>
<protein>
    <recommendedName>
        <fullName evidence="3">histidine kinase</fullName>
        <ecNumber evidence="3">2.7.13.3</ecNumber>
    </recommendedName>
</protein>
<feature type="region of interest" description="Disordered" evidence="13">
    <location>
        <begin position="360"/>
        <end position="565"/>
    </location>
</feature>
<dbReference type="InterPro" id="IPR005467">
    <property type="entry name" value="His_kinase_dom"/>
</dbReference>
<evidence type="ECO:0000256" key="8">
    <source>
        <dbReference type="ARBA" id="ARBA00022777"/>
    </source>
</evidence>
<gene>
    <name evidence="16" type="ordered locus">BURPS1710b_A2207</name>
</gene>
<keyword evidence="10 14" id="KW-1133">Transmembrane helix</keyword>
<dbReference type="SUPFAM" id="SSF47384">
    <property type="entry name" value="Homodimeric domain of signal transducing histidine kinase"/>
    <property type="match status" value="1"/>
</dbReference>
<dbReference type="CDD" id="cd00082">
    <property type="entry name" value="HisKA"/>
    <property type="match status" value="1"/>
</dbReference>
<dbReference type="SMART" id="SM00388">
    <property type="entry name" value="HisKA"/>
    <property type="match status" value="1"/>
</dbReference>
<evidence type="ECO:0000256" key="2">
    <source>
        <dbReference type="ARBA" id="ARBA00004141"/>
    </source>
</evidence>
<evidence type="ECO:0000259" key="15">
    <source>
        <dbReference type="PROSITE" id="PS50109"/>
    </source>
</evidence>
<feature type="compositionally biased region" description="Basic and acidic residues" evidence="13">
    <location>
        <begin position="407"/>
        <end position="417"/>
    </location>
</feature>
<proteinExistence type="predicted"/>
<keyword evidence="7" id="KW-0547">Nucleotide-binding</keyword>
<keyword evidence="12 14" id="KW-0472">Membrane</keyword>
<feature type="region of interest" description="Disordered" evidence="13">
    <location>
        <begin position="1"/>
        <end position="26"/>
    </location>
</feature>
<dbReference type="EC" id="2.7.13.3" evidence="3"/>
<dbReference type="GO" id="GO:0005886">
    <property type="term" value="C:plasma membrane"/>
    <property type="evidence" value="ECO:0007669"/>
    <property type="project" value="TreeGrafter"/>
</dbReference>
<feature type="compositionally biased region" description="Basic residues" evidence="13">
    <location>
        <begin position="418"/>
        <end position="430"/>
    </location>
</feature>
<feature type="transmembrane region" description="Helical" evidence="14">
    <location>
        <begin position="653"/>
        <end position="676"/>
    </location>
</feature>
<feature type="region of interest" description="Disordered" evidence="13">
    <location>
        <begin position="597"/>
        <end position="636"/>
    </location>
</feature>
<dbReference type="Pfam" id="PF02518">
    <property type="entry name" value="HATPase_c"/>
    <property type="match status" value="1"/>
</dbReference>
<feature type="domain" description="Histidine kinase" evidence="15">
    <location>
        <begin position="874"/>
        <end position="1091"/>
    </location>
</feature>
<evidence type="ECO:0000256" key="12">
    <source>
        <dbReference type="ARBA" id="ARBA00023136"/>
    </source>
</evidence>
<dbReference type="InterPro" id="IPR003594">
    <property type="entry name" value="HATPase_dom"/>
</dbReference>
<evidence type="ECO:0000256" key="7">
    <source>
        <dbReference type="ARBA" id="ARBA00022741"/>
    </source>
</evidence>
<keyword evidence="11" id="KW-0902">Two-component regulatory system</keyword>
<evidence type="ECO:0000313" key="17">
    <source>
        <dbReference type="Proteomes" id="UP000002700"/>
    </source>
</evidence>
<dbReference type="Gene3D" id="1.10.287.130">
    <property type="match status" value="1"/>
</dbReference>
<evidence type="ECO:0000256" key="1">
    <source>
        <dbReference type="ARBA" id="ARBA00000085"/>
    </source>
</evidence>
<feature type="transmembrane region" description="Helical" evidence="14">
    <location>
        <begin position="786"/>
        <end position="811"/>
    </location>
</feature>
<feature type="compositionally biased region" description="Basic and acidic residues" evidence="13">
    <location>
        <begin position="445"/>
        <end position="459"/>
    </location>
</feature>
<comment type="catalytic activity">
    <reaction evidence="1">
        <text>ATP + protein L-histidine = ADP + protein N-phospho-L-histidine.</text>
        <dbReference type="EC" id="2.7.13.3"/>
    </reaction>
</comment>
<dbReference type="KEGG" id="bpm:BURPS1710b_A2207"/>
<dbReference type="InterPro" id="IPR003661">
    <property type="entry name" value="HisK_dim/P_dom"/>
</dbReference>
<dbReference type="EnsemblBacteria" id="ABA52379">
    <property type="protein sequence ID" value="ABA52379"/>
    <property type="gene ID" value="BURPS1710b_A2207"/>
</dbReference>
<keyword evidence="9" id="KW-0067">ATP-binding</keyword>
<evidence type="ECO:0000256" key="3">
    <source>
        <dbReference type="ARBA" id="ARBA00012438"/>
    </source>
</evidence>
<dbReference type="Gene3D" id="3.30.565.10">
    <property type="entry name" value="Histidine kinase-like ATPase, C-terminal domain"/>
    <property type="match status" value="1"/>
</dbReference>
<dbReference type="GO" id="GO:0005524">
    <property type="term" value="F:ATP binding"/>
    <property type="evidence" value="ECO:0007669"/>
    <property type="project" value="UniProtKB-KW"/>
</dbReference>
<dbReference type="Pfam" id="PF00512">
    <property type="entry name" value="HisKA"/>
    <property type="match status" value="1"/>
</dbReference>
<dbReference type="GO" id="GO:0000155">
    <property type="term" value="F:phosphorelay sensor kinase activity"/>
    <property type="evidence" value="ECO:0007669"/>
    <property type="project" value="InterPro"/>
</dbReference>
<keyword evidence="6 14" id="KW-0812">Transmembrane</keyword>
<feature type="compositionally biased region" description="Low complexity" evidence="13">
    <location>
        <begin position="460"/>
        <end position="474"/>
    </location>
</feature>
<evidence type="ECO:0000256" key="13">
    <source>
        <dbReference type="SAM" id="MobiDB-lite"/>
    </source>
</evidence>
<reference evidence="16 17" key="1">
    <citation type="submission" date="2005-09" db="EMBL/GenBank/DDBJ databases">
        <authorList>
            <person name="Woods D.E."/>
            <person name="Nierman W.C."/>
        </authorList>
    </citation>
    <scope>NUCLEOTIDE SEQUENCE [LARGE SCALE GENOMIC DNA]</scope>
    <source>
        <strain evidence="16 17">1710b</strain>
    </source>
</reference>
<dbReference type="InterPro" id="IPR004358">
    <property type="entry name" value="Sig_transdc_His_kin-like_C"/>
</dbReference>
<keyword evidence="4" id="KW-0597">Phosphoprotein</keyword>
<dbReference type="EMBL" id="CP000125">
    <property type="protein sequence ID" value="ABA52379.1"/>
    <property type="molecule type" value="Genomic_DNA"/>
</dbReference>
<feature type="compositionally biased region" description="Basic residues" evidence="13">
    <location>
        <begin position="475"/>
        <end position="498"/>
    </location>
</feature>
<comment type="subcellular location">
    <subcellularLocation>
        <location evidence="2">Membrane</location>
        <topology evidence="2">Multi-pass membrane protein</topology>
    </subcellularLocation>
</comment>
<name>Q3JGE5_BURP1</name>
<dbReference type="PANTHER" id="PTHR45436">
    <property type="entry name" value="SENSOR HISTIDINE KINASE YKOH"/>
    <property type="match status" value="1"/>
</dbReference>
<keyword evidence="8 16" id="KW-0418">Kinase</keyword>
<dbReference type="PANTHER" id="PTHR45436:SF14">
    <property type="entry name" value="SENSOR PROTEIN QSEC"/>
    <property type="match status" value="1"/>
</dbReference>
<dbReference type="SMART" id="SM00387">
    <property type="entry name" value="HATPase_c"/>
    <property type="match status" value="1"/>
</dbReference>
<evidence type="ECO:0000256" key="9">
    <source>
        <dbReference type="ARBA" id="ARBA00022840"/>
    </source>
</evidence>
<organism evidence="16 17">
    <name type="scientific">Burkholderia pseudomallei (strain 1710b)</name>
    <dbReference type="NCBI Taxonomy" id="320372"/>
    <lineage>
        <taxon>Bacteria</taxon>
        <taxon>Pseudomonadati</taxon>
        <taxon>Pseudomonadota</taxon>
        <taxon>Betaproteobacteria</taxon>
        <taxon>Burkholderiales</taxon>
        <taxon>Burkholderiaceae</taxon>
        <taxon>Burkholderia</taxon>
        <taxon>pseudomallei group</taxon>
    </lineage>
</organism>
<feature type="compositionally biased region" description="Basic residues" evidence="13">
    <location>
        <begin position="624"/>
        <end position="636"/>
    </location>
</feature>
<evidence type="ECO:0000256" key="10">
    <source>
        <dbReference type="ARBA" id="ARBA00022989"/>
    </source>
</evidence>
<keyword evidence="5 16" id="KW-0808">Transferase</keyword>
<dbReference type="InterPro" id="IPR036097">
    <property type="entry name" value="HisK_dim/P_sf"/>
</dbReference>
<accession>Q3JGE5</accession>
<evidence type="ECO:0000256" key="6">
    <source>
        <dbReference type="ARBA" id="ARBA00022692"/>
    </source>
</evidence>
<evidence type="ECO:0000256" key="4">
    <source>
        <dbReference type="ARBA" id="ARBA00022553"/>
    </source>
</evidence>
<dbReference type="HOGENOM" id="CLU_284241_0_0_4"/>
<dbReference type="AlphaFoldDB" id="Q3JGE5"/>
<dbReference type="InterPro" id="IPR036890">
    <property type="entry name" value="HATPase_C_sf"/>
</dbReference>
<dbReference type="PROSITE" id="PS50109">
    <property type="entry name" value="HIS_KIN"/>
    <property type="match status" value="1"/>
</dbReference>
<dbReference type="Proteomes" id="UP000002700">
    <property type="component" value="Chromosome II"/>
</dbReference>
<evidence type="ECO:0000256" key="14">
    <source>
        <dbReference type="SAM" id="Phobius"/>
    </source>
</evidence>
<dbReference type="SUPFAM" id="SSF55874">
    <property type="entry name" value="ATPase domain of HSP90 chaperone/DNA topoisomerase II/histidine kinase"/>
    <property type="match status" value="1"/>
</dbReference>
<dbReference type="InterPro" id="IPR050428">
    <property type="entry name" value="TCS_sensor_his_kinase"/>
</dbReference>
<dbReference type="PRINTS" id="PR00344">
    <property type="entry name" value="BCTRLSENSOR"/>
</dbReference>
<evidence type="ECO:0000313" key="16">
    <source>
        <dbReference type="EMBL" id="ABA52379.1"/>
    </source>
</evidence>
<feature type="compositionally biased region" description="Basic and acidic residues" evidence="13">
    <location>
        <begin position="360"/>
        <end position="369"/>
    </location>
</feature>
<sequence length="1093" mass="121772">MAARRACETASEAASRRNPFAPQQMGPALIRRTDAWKRFQLWSDLIFKFAAGNPCAPDRARRKAFRMPRVRGGMSDDVGALRVQFGLGLLERRDRLAALEREQLCDERLHERMRGDERREERRAVVREDQLRIRVQRDRRHRAVSDRDDPAALRARRLRDARRFGRIRREADDHGHAVLRDRAQLHVERARDAREQRHRRPEQPIAVDEPERDRVARAEARDMHVRGLADQLRRLGERPRVLRGARLEVVPLRGEQIGRERRLRIRLHERARALRERLRPRAHARDEQVAQFVPARKAELLREPHERGRLHIRALRDLAHRRHGHLVGMIEQERRAHLELRAQLGKLRPNQGREFVEIGGHRDRSESRSDMVSPAPSPATAPTPRRFKPPLSIHRLSLPPAARMRAPHSDGITEHARIACRRRSAHRQRARTGAETGRLRGGLGAERRRGDARAAHDVVRPAAARPRPAGQGRPRGARRAAPPRRRAARDRRHRARRAARPDRGPRLRRGRLPRQAVRARGTARAHPRGEPPPGRPRADGARGRRAAARSGAPSGVARRRGSRAVAEGIRAAARADARAGRGDLARAVRGAAVQLGRGNREQRGAGAYPQPAQEARPRHDPHGARRRLPDRRRRMTGARGFARRLNASLRGRLLMWLLPAACVVGVLASTGTYWGALRELDDLLDDQMRSMSKQIQVDDAGKLSIEGRDRLAKRHPADYDSDDVLLQVWRGGKLEFTTDPATQLPPPAAAGFVTLDAGGQRWHTYVRESAGTTIRVAQPRQARWEAIAGIAVHLLWPVLSLLPLLAIGLWLGIGYGLRPLGAIAAGLKRRHANRLDPLDITTVPTEAQPLASEINDLLARLDRSFTLQRHFIADAAHELRTPIMGLSIQTQLLQRTASADERARILAQIQAGTTRLSHLAEQLLTLARLEPEARSAPFAELDLAALGRSVVAERARIAAAQHVDLGALGTAPVRVAGNADTLRVLLNNLVDNAIRYAGAGARVDVDARIDAGGTPVLEVRDNGPGIPAADRERVWERFYRGGGAQLVSASGSGLGLSIVKRIAEQHHADVSLEAGADGRGLTVTVRFGAARQA</sequence>